<proteinExistence type="predicted"/>
<feature type="non-terminal residue" evidence="2">
    <location>
        <position position="107"/>
    </location>
</feature>
<evidence type="ECO:0000313" key="3">
    <source>
        <dbReference type="Proteomes" id="UP001328107"/>
    </source>
</evidence>
<evidence type="ECO:0000256" key="1">
    <source>
        <dbReference type="SAM" id="MobiDB-lite"/>
    </source>
</evidence>
<name>A0AAN5CHR4_9BILA</name>
<dbReference type="Proteomes" id="UP001328107">
    <property type="component" value="Unassembled WGS sequence"/>
</dbReference>
<evidence type="ECO:0000313" key="2">
    <source>
        <dbReference type="EMBL" id="GMR44643.1"/>
    </source>
</evidence>
<organism evidence="2 3">
    <name type="scientific">Pristionchus mayeri</name>
    <dbReference type="NCBI Taxonomy" id="1317129"/>
    <lineage>
        <taxon>Eukaryota</taxon>
        <taxon>Metazoa</taxon>
        <taxon>Ecdysozoa</taxon>
        <taxon>Nematoda</taxon>
        <taxon>Chromadorea</taxon>
        <taxon>Rhabditida</taxon>
        <taxon>Rhabditina</taxon>
        <taxon>Diplogasteromorpha</taxon>
        <taxon>Diplogasteroidea</taxon>
        <taxon>Neodiplogasteridae</taxon>
        <taxon>Pristionchus</taxon>
    </lineage>
</organism>
<dbReference type="AlphaFoldDB" id="A0AAN5CHR4"/>
<keyword evidence="3" id="KW-1185">Reference proteome</keyword>
<reference evidence="3" key="1">
    <citation type="submission" date="2022-10" db="EMBL/GenBank/DDBJ databases">
        <title>Genome assembly of Pristionchus species.</title>
        <authorList>
            <person name="Yoshida K."/>
            <person name="Sommer R.J."/>
        </authorList>
    </citation>
    <scope>NUCLEOTIDE SEQUENCE [LARGE SCALE GENOMIC DNA]</scope>
    <source>
        <strain evidence="3">RS5460</strain>
    </source>
</reference>
<feature type="region of interest" description="Disordered" evidence="1">
    <location>
        <begin position="77"/>
        <end position="107"/>
    </location>
</feature>
<accession>A0AAN5CHR4</accession>
<dbReference type="EMBL" id="BTRK01000004">
    <property type="protein sequence ID" value="GMR44643.1"/>
    <property type="molecule type" value="Genomic_DNA"/>
</dbReference>
<comment type="caution">
    <text evidence="2">The sequence shown here is derived from an EMBL/GenBank/DDBJ whole genome shotgun (WGS) entry which is preliminary data.</text>
</comment>
<feature type="non-terminal residue" evidence="2">
    <location>
        <position position="1"/>
    </location>
</feature>
<gene>
    <name evidence="2" type="ORF">PMAYCL1PPCAC_14838</name>
</gene>
<sequence length="107" mass="11488">RGSGQRRAGKSTNGHVVLNRSIEVHVLSDIGDVVEGVLYSIREHLSSDYDLSSCDAGDAAVLRLIERLVYAATNGRGIGGEVDQGRNASDPRVGTRARNRTETRLAV</sequence>
<protein>
    <submittedName>
        <fullName evidence="2">Uncharacterized protein</fullName>
    </submittedName>
</protein>